<keyword evidence="3" id="KW-1185">Reference proteome</keyword>
<organism evidence="2 3">
    <name type="scientific">Rangifer tarandus platyrhynchus</name>
    <name type="common">Svalbard reindeer</name>
    <dbReference type="NCBI Taxonomy" id="3082113"/>
    <lineage>
        <taxon>Eukaryota</taxon>
        <taxon>Metazoa</taxon>
        <taxon>Chordata</taxon>
        <taxon>Craniata</taxon>
        <taxon>Vertebrata</taxon>
        <taxon>Euteleostomi</taxon>
        <taxon>Mammalia</taxon>
        <taxon>Eutheria</taxon>
        <taxon>Laurasiatheria</taxon>
        <taxon>Artiodactyla</taxon>
        <taxon>Ruminantia</taxon>
        <taxon>Pecora</taxon>
        <taxon>Cervidae</taxon>
        <taxon>Odocoileinae</taxon>
        <taxon>Rangifer</taxon>
    </lineage>
</organism>
<feature type="compositionally biased region" description="Polar residues" evidence="1">
    <location>
        <begin position="242"/>
        <end position="251"/>
    </location>
</feature>
<feature type="region of interest" description="Disordered" evidence="1">
    <location>
        <begin position="1"/>
        <end position="47"/>
    </location>
</feature>
<protein>
    <submittedName>
        <fullName evidence="2">Uncharacterized protein</fullName>
    </submittedName>
</protein>
<feature type="region of interest" description="Disordered" evidence="1">
    <location>
        <begin position="235"/>
        <end position="266"/>
    </location>
</feature>
<proteinExistence type="predicted"/>
<sequence>MRAPAAPGRPSGFSPAGAGREGGEAAIPSPEAFGTSVCSEKTAQEPVPATKRGLLRLSPMTHTTTSTTVGDPEPAETLMLSSLSPQDFCGVADLTSIVQLWKLRLTKSLKWNSSRKRATERRSPAPSPFCHHLHPVAPEAPWLPASLRCALTLEGGLAHLGSPAGSHGPLKPYTIPPHASAQLLLPIHGPGPPFSSCLVLAGNPQAGAGVQHGPCPLGLTVHDRPVKCEIPAEKGGWRDESTVGQGRSQATRGGGGAKASAEDGPHLEDITLAAVFEDGMKGARVDVGTGDETEALLRATGEGGDGLEWREGPRPEGARPEPPSPVGSPVTPVLDHTAQPRRGALISGGSLAAWPLGPELGALPLPSALWRRRRHGHCRRHVESPTNIRGFPPSPPTSPHSNGADPAGGRAGSGAELYAWQRPLRPLIGACCPIGDLRAENAKPGLENLERVRVGWLQAHLDS</sequence>
<dbReference type="EMBL" id="OX459956">
    <property type="protein sequence ID" value="CAI9161643.1"/>
    <property type="molecule type" value="Genomic_DNA"/>
</dbReference>
<accession>A0ABN8YMH7</accession>
<evidence type="ECO:0000256" key="1">
    <source>
        <dbReference type="SAM" id="MobiDB-lite"/>
    </source>
</evidence>
<feature type="region of interest" description="Disordered" evidence="1">
    <location>
        <begin position="378"/>
        <end position="413"/>
    </location>
</feature>
<name>A0ABN8YMH7_RANTA</name>
<feature type="compositionally biased region" description="Basic and acidic residues" evidence="1">
    <location>
        <begin position="307"/>
        <end position="319"/>
    </location>
</feature>
<evidence type="ECO:0000313" key="3">
    <source>
        <dbReference type="Proteomes" id="UP001176941"/>
    </source>
</evidence>
<feature type="region of interest" description="Disordered" evidence="1">
    <location>
        <begin position="297"/>
        <end position="335"/>
    </location>
</feature>
<dbReference type="Proteomes" id="UP001176941">
    <property type="component" value="Chromosome 20"/>
</dbReference>
<gene>
    <name evidence="2" type="ORF">MRATA1EN1_LOCUS10605</name>
</gene>
<evidence type="ECO:0000313" key="2">
    <source>
        <dbReference type="EMBL" id="CAI9161643.1"/>
    </source>
</evidence>
<reference evidence="2" key="1">
    <citation type="submission" date="2023-04" db="EMBL/GenBank/DDBJ databases">
        <authorList>
            <consortium name="ELIXIR-Norway"/>
        </authorList>
    </citation>
    <scope>NUCLEOTIDE SEQUENCE [LARGE SCALE GENOMIC DNA]</scope>
</reference>